<name>A0ABQ5IFK8_9ASTR</name>
<reference evidence="2" key="1">
    <citation type="journal article" date="2022" name="Int. J. Mol. Sci.">
        <title>Draft Genome of Tanacetum Coccineum: Genomic Comparison of Closely Related Tanacetum-Family Plants.</title>
        <authorList>
            <person name="Yamashiro T."/>
            <person name="Shiraishi A."/>
            <person name="Nakayama K."/>
            <person name="Satake H."/>
        </authorList>
    </citation>
    <scope>NUCLEOTIDE SEQUENCE</scope>
</reference>
<proteinExistence type="predicted"/>
<gene>
    <name evidence="2" type="ORF">Tco_1094019</name>
</gene>
<dbReference type="Proteomes" id="UP001151760">
    <property type="component" value="Unassembled WGS sequence"/>
</dbReference>
<protein>
    <submittedName>
        <fullName evidence="2">Uncharacterized protein</fullName>
    </submittedName>
</protein>
<sequence length="144" mass="16948">MHKVRGDGVAGRKRRRDDLYGDGVKNLATASRHGRLKEDLESSMWRWRQDFKATYGYYKNHKKRAKTEQKQTRERKEYTRDGKVLIKLRKRMSRVNSKQTHHKGELCTEIKCKRSTQLQRSGIATLAIRVLTFSSKGYESKCND</sequence>
<accession>A0ABQ5IFK8</accession>
<dbReference type="EMBL" id="BQNB010020681">
    <property type="protein sequence ID" value="GJT98501.1"/>
    <property type="molecule type" value="Genomic_DNA"/>
</dbReference>
<comment type="caution">
    <text evidence="2">The sequence shown here is derived from an EMBL/GenBank/DDBJ whole genome shotgun (WGS) entry which is preliminary data.</text>
</comment>
<feature type="compositionally biased region" description="Basic and acidic residues" evidence="1">
    <location>
        <begin position="66"/>
        <end position="81"/>
    </location>
</feature>
<evidence type="ECO:0000313" key="3">
    <source>
        <dbReference type="Proteomes" id="UP001151760"/>
    </source>
</evidence>
<evidence type="ECO:0000313" key="2">
    <source>
        <dbReference type="EMBL" id="GJT98501.1"/>
    </source>
</evidence>
<keyword evidence="3" id="KW-1185">Reference proteome</keyword>
<reference evidence="2" key="2">
    <citation type="submission" date="2022-01" db="EMBL/GenBank/DDBJ databases">
        <authorList>
            <person name="Yamashiro T."/>
            <person name="Shiraishi A."/>
            <person name="Satake H."/>
            <person name="Nakayama K."/>
        </authorList>
    </citation>
    <scope>NUCLEOTIDE SEQUENCE</scope>
</reference>
<feature type="region of interest" description="Disordered" evidence="1">
    <location>
        <begin position="62"/>
        <end position="81"/>
    </location>
</feature>
<evidence type="ECO:0000256" key="1">
    <source>
        <dbReference type="SAM" id="MobiDB-lite"/>
    </source>
</evidence>
<organism evidence="2 3">
    <name type="scientific">Tanacetum coccineum</name>
    <dbReference type="NCBI Taxonomy" id="301880"/>
    <lineage>
        <taxon>Eukaryota</taxon>
        <taxon>Viridiplantae</taxon>
        <taxon>Streptophyta</taxon>
        <taxon>Embryophyta</taxon>
        <taxon>Tracheophyta</taxon>
        <taxon>Spermatophyta</taxon>
        <taxon>Magnoliopsida</taxon>
        <taxon>eudicotyledons</taxon>
        <taxon>Gunneridae</taxon>
        <taxon>Pentapetalae</taxon>
        <taxon>asterids</taxon>
        <taxon>campanulids</taxon>
        <taxon>Asterales</taxon>
        <taxon>Asteraceae</taxon>
        <taxon>Asteroideae</taxon>
        <taxon>Anthemideae</taxon>
        <taxon>Anthemidinae</taxon>
        <taxon>Tanacetum</taxon>
    </lineage>
</organism>